<comment type="caution">
    <text evidence="2">The sequence shown here is derived from an EMBL/GenBank/DDBJ whole genome shotgun (WGS) entry which is preliminary data.</text>
</comment>
<reference evidence="2 3" key="1">
    <citation type="submission" date="2019-11" db="EMBL/GenBank/DDBJ databases">
        <title>Novel species isolated from a subtropical stream in China.</title>
        <authorList>
            <person name="Lu H."/>
        </authorList>
    </citation>
    <scope>NUCLEOTIDE SEQUENCE [LARGE SCALE GENOMIC DNA]</scope>
    <source>
        <strain evidence="2 3">FT26W</strain>
    </source>
</reference>
<evidence type="ECO:0000256" key="1">
    <source>
        <dbReference type="SAM" id="SignalP"/>
    </source>
</evidence>
<protein>
    <recommendedName>
        <fullName evidence="4">Tetratricopeptide repeat protein</fullName>
    </recommendedName>
</protein>
<dbReference type="Gene3D" id="1.25.40.10">
    <property type="entry name" value="Tetratricopeptide repeat domain"/>
    <property type="match status" value="1"/>
</dbReference>
<dbReference type="Proteomes" id="UP000439986">
    <property type="component" value="Unassembled WGS sequence"/>
</dbReference>
<dbReference type="AlphaFoldDB" id="A0A844CV59"/>
<sequence>MQMTTAQYAFSLLLAAALMPAGASGSELQKVVVKGKQDPSTVVVKGVRDPSAWFRIESQHMIVYSDDDPDDVIELVNNLERLDYLLRLYLKPFMDEQEAMPKPTLYFLKGRVSWPPEIGEEMPFAIGMANSCVSATQVFIYSAGKSWKLQNSSLLHAEDDYTLMHSLWLYSENFLRRHTRIRGPAWFMTGFVAYFGGVRFTDTQMAIGRDAGTSYNWLQAIDEGRAGGRLSFDDVLDFKPTSKPVAYQSAEYYERWEFMGRAFNLMHYMLSSEENRGRMAKYLDAVNNGADSGAAFAEIFGLAGRDLDAAMWRYRRMSLQILQVDVPTLPRADIDFTRLSRIEGEFVLDNAVLKTCPAPTQGGKLLARLTVAAATAPAVDFAQTALSRAQVEWGDPRAAIGYLSRAVDNDPYNPELHYLLGGAYAKLAENAGAKKPDLLALAQASLMQASVLAPEAPETSYALFRVALMGTAPAEKDMGKAITAWRHGYDVPAYARMAALAYAWLGDAADSYQAFNTLVRDNGNPESAAWAASWLARLERGVPRDELLTAMRRENSAPPGFRAWMDGGR</sequence>
<keyword evidence="1" id="KW-0732">Signal</keyword>
<keyword evidence="3" id="KW-1185">Reference proteome</keyword>
<gene>
    <name evidence="2" type="ORF">GJ698_09125</name>
</gene>
<evidence type="ECO:0000313" key="3">
    <source>
        <dbReference type="Proteomes" id="UP000439986"/>
    </source>
</evidence>
<dbReference type="EMBL" id="WKJL01000004">
    <property type="protein sequence ID" value="MRW84253.1"/>
    <property type="molecule type" value="Genomic_DNA"/>
</dbReference>
<proteinExistence type="predicted"/>
<dbReference type="SUPFAM" id="SSF48452">
    <property type="entry name" value="TPR-like"/>
    <property type="match status" value="1"/>
</dbReference>
<evidence type="ECO:0008006" key="4">
    <source>
        <dbReference type="Google" id="ProtNLM"/>
    </source>
</evidence>
<organism evidence="2 3">
    <name type="scientific">Duganella aquatilis</name>
    <dbReference type="NCBI Taxonomy" id="2666082"/>
    <lineage>
        <taxon>Bacteria</taxon>
        <taxon>Pseudomonadati</taxon>
        <taxon>Pseudomonadota</taxon>
        <taxon>Betaproteobacteria</taxon>
        <taxon>Burkholderiales</taxon>
        <taxon>Oxalobacteraceae</taxon>
        <taxon>Telluria group</taxon>
        <taxon>Duganella</taxon>
    </lineage>
</organism>
<evidence type="ECO:0000313" key="2">
    <source>
        <dbReference type="EMBL" id="MRW84253.1"/>
    </source>
</evidence>
<feature type="signal peptide" evidence="1">
    <location>
        <begin position="1"/>
        <end position="23"/>
    </location>
</feature>
<name>A0A844CV59_9BURK</name>
<dbReference type="InterPro" id="IPR011990">
    <property type="entry name" value="TPR-like_helical_dom_sf"/>
</dbReference>
<accession>A0A844CV59</accession>
<feature type="chain" id="PRO_5032892017" description="Tetratricopeptide repeat protein" evidence="1">
    <location>
        <begin position="24"/>
        <end position="569"/>
    </location>
</feature>